<dbReference type="SUPFAM" id="SSF55797">
    <property type="entry name" value="PR-1-like"/>
    <property type="match status" value="1"/>
</dbReference>
<evidence type="ECO:0000313" key="3">
    <source>
        <dbReference type="EMBL" id="KAL0063562.1"/>
    </source>
</evidence>
<evidence type="ECO:0000313" key="4">
    <source>
        <dbReference type="Proteomes" id="UP001437256"/>
    </source>
</evidence>
<name>A0ABR2ZR11_9AGAR</name>
<comment type="caution">
    <text evidence="3">The sequence shown here is derived from an EMBL/GenBank/DDBJ whole genome shotgun (WGS) entry which is preliminary data.</text>
</comment>
<keyword evidence="1" id="KW-0732">Signal</keyword>
<dbReference type="InterPro" id="IPR014044">
    <property type="entry name" value="CAP_dom"/>
</dbReference>
<evidence type="ECO:0000256" key="1">
    <source>
        <dbReference type="SAM" id="SignalP"/>
    </source>
</evidence>
<protein>
    <recommendedName>
        <fullName evidence="2">SCP domain-containing protein</fullName>
    </recommendedName>
</protein>
<reference evidence="3 4" key="1">
    <citation type="submission" date="2024-05" db="EMBL/GenBank/DDBJ databases">
        <title>A draft genome resource for the thread blight pathogen Marasmius tenuissimus strain MS-2.</title>
        <authorList>
            <person name="Yulfo-Soto G.E."/>
            <person name="Baruah I.K."/>
            <person name="Amoako-Attah I."/>
            <person name="Bukari Y."/>
            <person name="Meinhardt L.W."/>
            <person name="Bailey B.A."/>
            <person name="Cohen S.P."/>
        </authorList>
    </citation>
    <scope>NUCLEOTIDE SEQUENCE [LARGE SCALE GENOMIC DNA]</scope>
    <source>
        <strain evidence="3 4">MS-2</strain>
    </source>
</reference>
<accession>A0ABR2ZR11</accession>
<keyword evidence="4" id="KW-1185">Reference proteome</keyword>
<dbReference type="Gene3D" id="3.40.33.10">
    <property type="entry name" value="CAP"/>
    <property type="match status" value="1"/>
</dbReference>
<dbReference type="SMART" id="SM00198">
    <property type="entry name" value="SCP"/>
    <property type="match status" value="1"/>
</dbReference>
<proteinExistence type="predicted"/>
<feature type="signal peptide" evidence="1">
    <location>
        <begin position="1"/>
        <end position="19"/>
    </location>
</feature>
<dbReference type="PANTHER" id="PTHR10334">
    <property type="entry name" value="CYSTEINE-RICH SECRETORY PROTEIN-RELATED"/>
    <property type="match status" value="1"/>
</dbReference>
<dbReference type="Pfam" id="PF00188">
    <property type="entry name" value="CAP"/>
    <property type="match status" value="1"/>
</dbReference>
<dbReference type="InterPro" id="IPR035940">
    <property type="entry name" value="CAP_sf"/>
</dbReference>
<sequence>MKGLQALVLLTISLSTTYATVVLPRAPPVLNDVLEAHNSFRSQHGAAPLTWSDSLASAAEKWANRCVFEHSKGQVGNYGENLAAGYGNGYDAVRGVKGWTDESSEYDPKNPQYSHFTQVVWKSTKQLGCATAKCGNIFPGSSDAVYLVCEYDPPGNVIGQFNDNVQP</sequence>
<organism evidence="3 4">
    <name type="scientific">Marasmius tenuissimus</name>
    <dbReference type="NCBI Taxonomy" id="585030"/>
    <lineage>
        <taxon>Eukaryota</taxon>
        <taxon>Fungi</taxon>
        <taxon>Dikarya</taxon>
        <taxon>Basidiomycota</taxon>
        <taxon>Agaricomycotina</taxon>
        <taxon>Agaricomycetes</taxon>
        <taxon>Agaricomycetidae</taxon>
        <taxon>Agaricales</taxon>
        <taxon>Marasmiineae</taxon>
        <taxon>Marasmiaceae</taxon>
        <taxon>Marasmius</taxon>
    </lineage>
</organism>
<feature type="chain" id="PRO_5046655782" description="SCP domain-containing protein" evidence="1">
    <location>
        <begin position="20"/>
        <end position="167"/>
    </location>
</feature>
<gene>
    <name evidence="3" type="ORF">AAF712_009571</name>
</gene>
<dbReference type="Proteomes" id="UP001437256">
    <property type="component" value="Unassembled WGS sequence"/>
</dbReference>
<dbReference type="InterPro" id="IPR001283">
    <property type="entry name" value="CRISP-related"/>
</dbReference>
<evidence type="ECO:0000259" key="2">
    <source>
        <dbReference type="SMART" id="SM00198"/>
    </source>
</evidence>
<feature type="domain" description="SCP" evidence="2">
    <location>
        <begin position="28"/>
        <end position="159"/>
    </location>
</feature>
<dbReference type="EMBL" id="JBBXMP010000079">
    <property type="protein sequence ID" value="KAL0063562.1"/>
    <property type="molecule type" value="Genomic_DNA"/>
</dbReference>
<dbReference type="PRINTS" id="PR00837">
    <property type="entry name" value="V5TPXLIKE"/>
</dbReference>